<keyword evidence="2" id="KW-1185">Reference proteome</keyword>
<name>A0ACB7UYQ2_DIOAL</name>
<dbReference type="EMBL" id="CM037023">
    <property type="protein sequence ID" value="KAH7665997.1"/>
    <property type="molecule type" value="Genomic_DNA"/>
</dbReference>
<protein>
    <submittedName>
        <fullName evidence="1">P-loop containing nucleoside triphosphate hydrolase protein</fullName>
    </submittedName>
</protein>
<sequence>MGALDTIPAIQETLSYIFTSTSTLLDYVENELEDLKAKENDVRHTQEEASRTGKQLTHQAQRWLNKVRLQERQDIVNQLKVAYNNRGYLLGSCSLNLWANYKINQSSIKLYKEINNLKMEHDAFKEIAEAQPPKAVLEIATSVSLVGNTIKLNLEKIRGYLVDDDVSMTTLLNEINNSLLGGDINMGFKLGLPSDSGKSDIFDFLKKKDFLLLLDDIWKRMDLPEDLGISLPLCQSQNSKNRGQRYKHNVIFTTRDDDVCAHMITHKKIKVECLNGEQAWHLFKQHTNEEIINSNAIIKQLARKVTKKCLGLPLALKVIGRATSNMKTPEEWRHMLRSLIKMDVRTITGIEKSLFHNLKISYDNLASETLRECFLCCAYERIPVPDLIEHWIGFALISDFGNIGEAFDEGYSLIAKLNEACLLELDSGSEEDYVKLHDVIRDMALWIVSECGKKKNKWIVCGSDDDLRQFSKWEAATSPRYPNLQSLFMNCCYVMFNPRPEVVINIFPHMPSLTHLNLSGTPITVLSKDIRVLVNLQYLNISKTEILSLPSELKELKELKYFLFRSIYFGGQKVDGLATISMLPKFQVLDLFKNTCLEASDLGLLMDRNRIKAISLDVDSVEILGLLKHLPTWKISLSKIQNMHILQLCDLSFKHGEGLMALDIYNCGFEELLINGSEVNLKHFYLFALEKLKQITWPAETLPSECFPRLTSLSICCCFSLRSLSWVLHLPCLRRLEAEGCSSMEELIDPADQMLQASSGLPTFPSLLSLRLWGMLNLESFSTCPLDFPVLSELDLLDCPKLKKLPFKSSIVNNKFREVTSSTDLWESLEWEDTIIRSHLTKFLRVIYY</sequence>
<evidence type="ECO:0000313" key="2">
    <source>
        <dbReference type="Proteomes" id="UP000827976"/>
    </source>
</evidence>
<proteinExistence type="predicted"/>
<dbReference type="Proteomes" id="UP000827976">
    <property type="component" value="Chromosome 13"/>
</dbReference>
<organism evidence="1 2">
    <name type="scientific">Dioscorea alata</name>
    <name type="common">Purple yam</name>
    <dbReference type="NCBI Taxonomy" id="55571"/>
    <lineage>
        <taxon>Eukaryota</taxon>
        <taxon>Viridiplantae</taxon>
        <taxon>Streptophyta</taxon>
        <taxon>Embryophyta</taxon>
        <taxon>Tracheophyta</taxon>
        <taxon>Spermatophyta</taxon>
        <taxon>Magnoliopsida</taxon>
        <taxon>Liliopsida</taxon>
        <taxon>Dioscoreales</taxon>
        <taxon>Dioscoreaceae</taxon>
        <taxon>Dioscorea</taxon>
    </lineage>
</organism>
<accession>A0ACB7UYQ2</accession>
<reference evidence="2" key="1">
    <citation type="journal article" date="2022" name="Nat. Commun.">
        <title>Chromosome evolution and the genetic basis of agronomically important traits in greater yam.</title>
        <authorList>
            <person name="Bredeson J.V."/>
            <person name="Lyons J.B."/>
            <person name="Oniyinde I.O."/>
            <person name="Okereke N.R."/>
            <person name="Kolade O."/>
            <person name="Nnabue I."/>
            <person name="Nwadili C.O."/>
            <person name="Hribova E."/>
            <person name="Parker M."/>
            <person name="Nwogha J."/>
            <person name="Shu S."/>
            <person name="Carlson J."/>
            <person name="Kariba R."/>
            <person name="Muthemba S."/>
            <person name="Knop K."/>
            <person name="Barton G.J."/>
            <person name="Sherwood A.V."/>
            <person name="Lopez-Montes A."/>
            <person name="Asiedu R."/>
            <person name="Jamnadass R."/>
            <person name="Muchugi A."/>
            <person name="Goodstein D."/>
            <person name="Egesi C.N."/>
            <person name="Featherston J."/>
            <person name="Asfaw A."/>
            <person name="Simpson G.G."/>
            <person name="Dolezel J."/>
            <person name="Hendre P.S."/>
            <person name="Van Deynze A."/>
            <person name="Kumar P.L."/>
            <person name="Obidiegwu J.E."/>
            <person name="Bhattacharjee R."/>
            <person name="Rokhsar D.S."/>
        </authorList>
    </citation>
    <scope>NUCLEOTIDE SEQUENCE [LARGE SCALE GENOMIC DNA]</scope>
    <source>
        <strain evidence="2">cv. TDa95/00328</strain>
    </source>
</reference>
<keyword evidence="1" id="KW-0378">Hydrolase</keyword>
<evidence type="ECO:0000313" key="1">
    <source>
        <dbReference type="EMBL" id="KAH7665997.1"/>
    </source>
</evidence>
<gene>
    <name evidence="1" type="ORF">IHE45_13G070700</name>
</gene>
<comment type="caution">
    <text evidence="1">The sequence shown here is derived from an EMBL/GenBank/DDBJ whole genome shotgun (WGS) entry which is preliminary data.</text>
</comment>